<comment type="caution">
    <text evidence="1">The sequence shown here is derived from an EMBL/GenBank/DDBJ whole genome shotgun (WGS) entry which is preliminary data.</text>
</comment>
<name>A0AAW0KSH8_QUESU</name>
<keyword evidence="2" id="KW-1185">Reference proteome</keyword>
<organism evidence="1 2">
    <name type="scientific">Quercus suber</name>
    <name type="common">Cork oak</name>
    <dbReference type="NCBI Taxonomy" id="58331"/>
    <lineage>
        <taxon>Eukaryota</taxon>
        <taxon>Viridiplantae</taxon>
        <taxon>Streptophyta</taxon>
        <taxon>Embryophyta</taxon>
        <taxon>Tracheophyta</taxon>
        <taxon>Spermatophyta</taxon>
        <taxon>Magnoliopsida</taxon>
        <taxon>eudicotyledons</taxon>
        <taxon>Gunneridae</taxon>
        <taxon>Pentapetalae</taxon>
        <taxon>rosids</taxon>
        <taxon>fabids</taxon>
        <taxon>Fagales</taxon>
        <taxon>Fagaceae</taxon>
        <taxon>Quercus</taxon>
    </lineage>
</organism>
<dbReference type="AlphaFoldDB" id="A0AAW0KSH8"/>
<gene>
    <name evidence="1" type="ORF">CFP56_016089</name>
</gene>
<accession>A0AAW0KSH8</accession>
<feature type="non-terminal residue" evidence="1">
    <location>
        <position position="1"/>
    </location>
</feature>
<protein>
    <submittedName>
        <fullName evidence="1">Uncharacterized protein</fullName>
    </submittedName>
</protein>
<dbReference type="EMBL" id="PKMF04000251">
    <property type="protein sequence ID" value="KAK7840951.1"/>
    <property type="molecule type" value="Genomic_DNA"/>
</dbReference>
<sequence>LPPLLPQRQRLIRLRTRDKTRRPHFSYHFILCIKFLGALVNKKCEGGKWDKIKASRRGPSFSHIFFMGGLLLFTKINIKNSQQQSHIGARGPWPP</sequence>
<evidence type="ECO:0000313" key="1">
    <source>
        <dbReference type="EMBL" id="KAK7840951.1"/>
    </source>
</evidence>
<reference evidence="1 2" key="1">
    <citation type="journal article" date="2018" name="Sci. Data">
        <title>The draft genome sequence of cork oak.</title>
        <authorList>
            <person name="Ramos A.M."/>
            <person name="Usie A."/>
            <person name="Barbosa P."/>
            <person name="Barros P.M."/>
            <person name="Capote T."/>
            <person name="Chaves I."/>
            <person name="Simoes F."/>
            <person name="Abreu I."/>
            <person name="Carrasquinho I."/>
            <person name="Faro C."/>
            <person name="Guimaraes J.B."/>
            <person name="Mendonca D."/>
            <person name="Nobrega F."/>
            <person name="Rodrigues L."/>
            <person name="Saibo N.J.M."/>
            <person name="Varela M.C."/>
            <person name="Egas C."/>
            <person name="Matos J."/>
            <person name="Miguel C.M."/>
            <person name="Oliveira M.M."/>
            <person name="Ricardo C.P."/>
            <person name="Goncalves S."/>
        </authorList>
    </citation>
    <scope>NUCLEOTIDE SEQUENCE [LARGE SCALE GENOMIC DNA]</scope>
    <source>
        <strain evidence="2">cv. HL8</strain>
    </source>
</reference>
<dbReference type="Proteomes" id="UP000237347">
    <property type="component" value="Unassembled WGS sequence"/>
</dbReference>
<evidence type="ECO:0000313" key="2">
    <source>
        <dbReference type="Proteomes" id="UP000237347"/>
    </source>
</evidence>
<proteinExistence type="predicted"/>